<sequence length="79" mass="9338">MKNLKLIILVVAAVFTFGTADAQSVVLRVGNNGPHHPPRERVVVHHRRPAPHGRYYHNGRHYAHRTVYYKNKQRHYRYN</sequence>
<proteinExistence type="predicted"/>
<dbReference type="RefSeq" id="WP_142530683.1">
    <property type="nucleotide sequence ID" value="NZ_CBCSJO010000013.1"/>
</dbReference>
<reference evidence="2 3" key="1">
    <citation type="submission" date="2017-05" db="EMBL/GenBank/DDBJ databases">
        <authorList>
            <person name="Varghese N."/>
            <person name="Submissions S."/>
        </authorList>
    </citation>
    <scope>NUCLEOTIDE SEQUENCE [LARGE SCALE GENOMIC DNA]</scope>
    <source>
        <strain evidence="2 3">DSM 19036</strain>
    </source>
</reference>
<accession>A0A521FMF5</accession>
<name>A0A521FMF5_9SPHI</name>
<evidence type="ECO:0000313" key="2">
    <source>
        <dbReference type="EMBL" id="SMO97304.1"/>
    </source>
</evidence>
<organism evidence="2 3">
    <name type="scientific">Pedobacter westerhofensis</name>
    <dbReference type="NCBI Taxonomy" id="425512"/>
    <lineage>
        <taxon>Bacteria</taxon>
        <taxon>Pseudomonadati</taxon>
        <taxon>Bacteroidota</taxon>
        <taxon>Sphingobacteriia</taxon>
        <taxon>Sphingobacteriales</taxon>
        <taxon>Sphingobacteriaceae</taxon>
        <taxon>Pedobacter</taxon>
    </lineage>
</organism>
<evidence type="ECO:0008006" key="4">
    <source>
        <dbReference type="Google" id="ProtNLM"/>
    </source>
</evidence>
<keyword evidence="1" id="KW-0732">Signal</keyword>
<protein>
    <recommendedName>
        <fullName evidence="4">YXWGXW repeat-containing protein</fullName>
    </recommendedName>
</protein>
<evidence type="ECO:0000313" key="3">
    <source>
        <dbReference type="Proteomes" id="UP000320300"/>
    </source>
</evidence>
<feature type="signal peptide" evidence="1">
    <location>
        <begin position="1"/>
        <end position="22"/>
    </location>
</feature>
<dbReference type="Proteomes" id="UP000320300">
    <property type="component" value="Unassembled WGS sequence"/>
</dbReference>
<evidence type="ECO:0000256" key="1">
    <source>
        <dbReference type="SAM" id="SignalP"/>
    </source>
</evidence>
<dbReference type="EMBL" id="FXTN01000014">
    <property type="protein sequence ID" value="SMO97304.1"/>
    <property type="molecule type" value="Genomic_DNA"/>
</dbReference>
<feature type="chain" id="PRO_5022156061" description="YXWGXW repeat-containing protein" evidence="1">
    <location>
        <begin position="23"/>
        <end position="79"/>
    </location>
</feature>
<gene>
    <name evidence="2" type="ORF">SAMN06265348_11433</name>
</gene>
<keyword evidence="3" id="KW-1185">Reference proteome</keyword>
<dbReference type="AlphaFoldDB" id="A0A521FMF5"/>